<protein>
    <submittedName>
        <fullName evidence="9">ABC transporter permease subunit</fullName>
    </submittedName>
</protein>
<dbReference type="Proteomes" id="UP000471521">
    <property type="component" value="Unassembled WGS sequence"/>
</dbReference>
<evidence type="ECO:0000256" key="4">
    <source>
        <dbReference type="ARBA" id="ARBA00022692"/>
    </source>
</evidence>
<dbReference type="AlphaFoldDB" id="A0A6B0SGQ9"/>
<dbReference type="PROSITE" id="PS50928">
    <property type="entry name" value="ABC_TM1"/>
    <property type="match status" value="1"/>
</dbReference>
<dbReference type="PANTHER" id="PTHR43163">
    <property type="entry name" value="DIPEPTIDE TRANSPORT SYSTEM PERMEASE PROTEIN DPPB-RELATED"/>
    <property type="match status" value="1"/>
</dbReference>
<gene>
    <name evidence="9" type="ORF">GRX66_10190</name>
</gene>
<feature type="transmembrane region" description="Helical" evidence="7">
    <location>
        <begin position="113"/>
        <end position="132"/>
    </location>
</feature>
<dbReference type="PANTHER" id="PTHR43163:SF6">
    <property type="entry name" value="DIPEPTIDE TRANSPORT SYSTEM PERMEASE PROTEIN DPPB-RELATED"/>
    <property type="match status" value="1"/>
</dbReference>
<evidence type="ECO:0000256" key="6">
    <source>
        <dbReference type="ARBA" id="ARBA00023136"/>
    </source>
</evidence>
<keyword evidence="5 7" id="KW-1133">Transmembrane helix</keyword>
<evidence type="ECO:0000256" key="1">
    <source>
        <dbReference type="ARBA" id="ARBA00004651"/>
    </source>
</evidence>
<dbReference type="Pfam" id="PF00528">
    <property type="entry name" value="BPD_transp_1"/>
    <property type="match status" value="1"/>
</dbReference>
<dbReference type="CDD" id="cd06261">
    <property type="entry name" value="TM_PBP2"/>
    <property type="match status" value="1"/>
</dbReference>
<dbReference type="Gene3D" id="1.10.3720.10">
    <property type="entry name" value="MetI-like"/>
    <property type="match status" value="1"/>
</dbReference>
<evidence type="ECO:0000313" key="9">
    <source>
        <dbReference type="EMBL" id="MXR20954.1"/>
    </source>
</evidence>
<feature type="domain" description="ABC transmembrane type-1" evidence="8">
    <location>
        <begin position="75"/>
        <end position="315"/>
    </location>
</feature>
<feature type="transmembrane region" description="Helical" evidence="7">
    <location>
        <begin position="12"/>
        <end position="35"/>
    </location>
</feature>
<keyword evidence="4 7" id="KW-0812">Transmembrane</keyword>
<keyword evidence="6 7" id="KW-0472">Membrane</keyword>
<evidence type="ECO:0000256" key="5">
    <source>
        <dbReference type="ARBA" id="ARBA00022989"/>
    </source>
</evidence>
<evidence type="ECO:0000256" key="3">
    <source>
        <dbReference type="ARBA" id="ARBA00022475"/>
    </source>
</evidence>
<organism evidence="9 10">
    <name type="scientific">Halobacterium bonnevillei</name>
    <dbReference type="NCBI Taxonomy" id="2692200"/>
    <lineage>
        <taxon>Archaea</taxon>
        <taxon>Methanobacteriati</taxon>
        <taxon>Methanobacteriota</taxon>
        <taxon>Stenosarchaea group</taxon>
        <taxon>Halobacteria</taxon>
        <taxon>Halobacteriales</taxon>
        <taxon>Halobacteriaceae</taxon>
        <taxon>Halobacterium</taxon>
    </lineage>
</organism>
<comment type="subcellular location">
    <subcellularLocation>
        <location evidence="1 7">Cell membrane</location>
        <topology evidence="1 7">Multi-pass membrane protein</topology>
    </subcellularLocation>
</comment>
<dbReference type="InterPro" id="IPR000515">
    <property type="entry name" value="MetI-like"/>
</dbReference>
<dbReference type="InterPro" id="IPR035906">
    <property type="entry name" value="MetI-like_sf"/>
</dbReference>
<evidence type="ECO:0000259" key="8">
    <source>
        <dbReference type="PROSITE" id="PS50928"/>
    </source>
</evidence>
<dbReference type="GO" id="GO:0005886">
    <property type="term" value="C:plasma membrane"/>
    <property type="evidence" value="ECO:0007669"/>
    <property type="project" value="UniProtKB-SubCell"/>
</dbReference>
<sequence>MSLVKYTARRGALAAVAALVAISLTFLVVATNRFYPVDTPLTQQYADYVLGVLRLEFGYSDSLRRPVSDVLVASVPRTLAYVVPAILFTYTLGILGGLAAAYGTNRRDTAARLFAYVMLGVPTMVVGSLLVYELMKHTWWASHPQWCTADGFVQKCWPPFTQQNVPFLGATEGGWGLRTATGWPNTEPWRTINHRYLLPAAVLSVGLATGLFRQARRAALEHRASSVSKMLAAKGASDTLDARHALRNAALPLLSVSFAELMSVFTIWAFVVEAIFHVPGITAFVQIAVRTRDLPLLVGTTVVLALLGVALSFLQDVLYGYLDPEVGES</sequence>
<name>A0A6B0SGQ9_9EURY</name>
<feature type="transmembrane region" description="Helical" evidence="7">
    <location>
        <begin position="79"/>
        <end position="101"/>
    </location>
</feature>
<dbReference type="EMBL" id="WUUU01000073">
    <property type="protein sequence ID" value="MXR20954.1"/>
    <property type="molecule type" value="Genomic_DNA"/>
</dbReference>
<comment type="similarity">
    <text evidence="7">Belongs to the binding-protein-dependent transport system permease family.</text>
</comment>
<proteinExistence type="inferred from homology"/>
<dbReference type="OrthoDB" id="44105at2157"/>
<keyword evidence="3" id="KW-1003">Cell membrane</keyword>
<feature type="transmembrane region" description="Helical" evidence="7">
    <location>
        <begin position="296"/>
        <end position="314"/>
    </location>
</feature>
<reference evidence="9 10" key="1">
    <citation type="submission" date="2019-12" db="EMBL/GenBank/DDBJ databases">
        <title>Isolation and characterization of three novel carbon monoxide-oxidizing members of Halobacteria from salione crusts and soils.</title>
        <authorList>
            <person name="Myers M.R."/>
            <person name="King G.M."/>
        </authorList>
    </citation>
    <scope>NUCLEOTIDE SEQUENCE [LARGE SCALE GENOMIC DNA]</scope>
    <source>
        <strain evidence="9 10">PCN9</strain>
    </source>
</reference>
<dbReference type="GO" id="GO:0055085">
    <property type="term" value="P:transmembrane transport"/>
    <property type="evidence" value="ECO:0007669"/>
    <property type="project" value="InterPro"/>
</dbReference>
<accession>A0A6B0SGQ9</accession>
<dbReference type="SUPFAM" id="SSF161098">
    <property type="entry name" value="MetI-like"/>
    <property type="match status" value="1"/>
</dbReference>
<evidence type="ECO:0000313" key="10">
    <source>
        <dbReference type="Proteomes" id="UP000471521"/>
    </source>
</evidence>
<keyword evidence="10" id="KW-1185">Reference proteome</keyword>
<evidence type="ECO:0000256" key="2">
    <source>
        <dbReference type="ARBA" id="ARBA00022448"/>
    </source>
</evidence>
<keyword evidence="2 7" id="KW-0813">Transport</keyword>
<evidence type="ECO:0000256" key="7">
    <source>
        <dbReference type="RuleBase" id="RU363032"/>
    </source>
</evidence>
<dbReference type="RefSeq" id="WP_159526463.1">
    <property type="nucleotide sequence ID" value="NZ_WUUU01000073.1"/>
</dbReference>
<comment type="caution">
    <text evidence="9">The sequence shown here is derived from an EMBL/GenBank/DDBJ whole genome shotgun (WGS) entry which is preliminary data.</text>
</comment>